<reference evidence="2" key="1">
    <citation type="submission" date="2018-11" db="EMBL/GenBank/DDBJ databases">
        <authorList>
            <person name="Alioto T."/>
            <person name="Alioto T."/>
        </authorList>
    </citation>
    <scope>NUCLEOTIDE SEQUENCE</scope>
</reference>
<name>A0A8B6FIE4_MYTGA</name>
<dbReference type="InterPro" id="IPR052160">
    <property type="entry name" value="Gypsy_RT_Integrase-like"/>
</dbReference>
<dbReference type="AlphaFoldDB" id="A0A8B6FIE4"/>
<evidence type="ECO:0000259" key="1">
    <source>
        <dbReference type="PROSITE" id="PS50994"/>
    </source>
</evidence>
<dbReference type="InterPro" id="IPR012337">
    <property type="entry name" value="RNaseH-like_sf"/>
</dbReference>
<proteinExistence type="predicted"/>
<accession>A0A8B6FIE4</accession>
<dbReference type="Proteomes" id="UP000596742">
    <property type="component" value="Unassembled WGS sequence"/>
</dbReference>
<gene>
    <name evidence="2" type="ORF">MGAL_10B092707</name>
</gene>
<dbReference type="GO" id="GO:0003676">
    <property type="term" value="F:nucleic acid binding"/>
    <property type="evidence" value="ECO:0007669"/>
    <property type="project" value="InterPro"/>
</dbReference>
<dbReference type="SUPFAM" id="SSF53098">
    <property type="entry name" value="Ribonuclease H-like"/>
    <property type="match status" value="1"/>
</dbReference>
<dbReference type="PANTHER" id="PTHR47266">
    <property type="entry name" value="ENDONUCLEASE-RELATED"/>
    <property type="match status" value="1"/>
</dbReference>
<feature type="domain" description="Integrase catalytic" evidence="1">
    <location>
        <begin position="42"/>
        <end position="171"/>
    </location>
</feature>
<comment type="caution">
    <text evidence="2">The sequence shown here is derived from an EMBL/GenBank/DDBJ whole genome shotgun (WGS) entry which is preliminary data.</text>
</comment>
<dbReference type="EMBL" id="UYJE01006866">
    <property type="protein sequence ID" value="VDI49711.1"/>
    <property type="molecule type" value="Genomic_DNA"/>
</dbReference>
<dbReference type="PROSITE" id="PS50994">
    <property type="entry name" value="INTEGRASE"/>
    <property type="match status" value="1"/>
</dbReference>
<dbReference type="InterPro" id="IPR001584">
    <property type="entry name" value="Integrase_cat-core"/>
</dbReference>
<keyword evidence="3" id="KW-1185">Reference proteome</keyword>
<evidence type="ECO:0000313" key="3">
    <source>
        <dbReference type="Proteomes" id="UP000596742"/>
    </source>
</evidence>
<dbReference type="OrthoDB" id="6112687at2759"/>
<protein>
    <recommendedName>
        <fullName evidence="1">Integrase catalytic domain-containing protein</fullName>
    </recommendedName>
</protein>
<dbReference type="InterPro" id="IPR036397">
    <property type="entry name" value="RNaseH_sf"/>
</dbReference>
<sequence>MRQNFTWYGIGNDVTSHRKMCQIYNRLKSSSRKPTAPLVDYRVGNPMNRIAIYIMGPLPITKNKNIYLLVIGDYFTRWMEIYPILHQNADIIAEKLVQEFIASFGTPLEIHTDQGRNFETAYRSSPHPATGHTPNFMMLGREINISSSILFPFPKEKDYNIEDQYITEITS</sequence>
<dbReference type="Pfam" id="PF00665">
    <property type="entry name" value="rve"/>
    <property type="match status" value="1"/>
</dbReference>
<dbReference type="GO" id="GO:0015074">
    <property type="term" value="P:DNA integration"/>
    <property type="evidence" value="ECO:0007669"/>
    <property type="project" value="InterPro"/>
</dbReference>
<evidence type="ECO:0000313" key="2">
    <source>
        <dbReference type="EMBL" id="VDI49711.1"/>
    </source>
</evidence>
<organism evidence="2 3">
    <name type="scientific">Mytilus galloprovincialis</name>
    <name type="common">Mediterranean mussel</name>
    <dbReference type="NCBI Taxonomy" id="29158"/>
    <lineage>
        <taxon>Eukaryota</taxon>
        <taxon>Metazoa</taxon>
        <taxon>Spiralia</taxon>
        <taxon>Lophotrochozoa</taxon>
        <taxon>Mollusca</taxon>
        <taxon>Bivalvia</taxon>
        <taxon>Autobranchia</taxon>
        <taxon>Pteriomorphia</taxon>
        <taxon>Mytilida</taxon>
        <taxon>Mytiloidea</taxon>
        <taxon>Mytilidae</taxon>
        <taxon>Mytilinae</taxon>
        <taxon>Mytilus</taxon>
    </lineage>
</organism>
<dbReference type="Gene3D" id="3.30.420.10">
    <property type="entry name" value="Ribonuclease H-like superfamily/Ribonuclease H"/>
    <property type="match status" value="1"/>
</dbReference>